<dbReference type="Proteomes" id="UP000197007">
    <property type="component" value="Chromosome"/>
</dbReference>
<protein>
    <submittedName>
        <fullName evidence="1">Uncharacterized protein</fullName>
    </submittedName>
</protein>
<sequence length="786" mass="92787">MTQKRIIKLAFCLLTSIAGIGAYLYACGWFPPDWYVTNSAFSPEVTVPKGVYNSLFYSVEHSFNGYVGIDSDRYTEDDLADWCAYVGKAMPREQIRHLMYDREAIDEVLQLKHSKKFTDKRVQNFLTFLEITRGNEVVTGGSYYDPWDYENRNYQRLQNTEPQRVEALYRSLTSDAFFANRIWFQAVRLKFYSENRSSVIPFFEETAASQPKNSLYYRAMHYVAGAYIAEKHYPQANVLLAEIFDTTPELRTTVGYDYRPLPDREIAQIAQKLSPRVQCALWAMQGFYTNNEANYLLKILTIDRQSPHVDFLLTRFINKMEYKLNIFDRYGDDLKSIKAYHQHARKVSTQVFPTDWLLLLAREGNRFSNPFLWKVAGGYVAMFRGEFSLARQLLQEAEKYVEGNEQKSQLYLLQAMNEVSSLQHIDAATEKQLTLPMQRVWNNLYFYRNDDFCYDGSLVYDKYKTEFLNYRKFTNDLRYDYAFTFMRKYLRVLYQAQGNALMAELTHPKRGFFISEANYKAFDKLTHNPHKTDWQALWLNYYPYTKGDIYECRGIYLFRQDRIDEALALFEKIPWETRGAEYDWGKDKLVNEKRCLSEQTLAVSPFKGGVYDMYYYDYITPPRVEYTKISFLRKAKQLKDRIAQGKDVYHSAIQLGNAFCNTSFYGVSRQFYHNEIIGEWSALGLQNKENYAPLLDMTVAKKYFRIALTMASTDEQRAEAAFLLGKAERNEYFAQLEYYDIPEKKRKWVDQWEGFHILAKYPNTQYYKEAIKECGWFANVVYLYND</sequence>
<name>A0A1Z4BK06_9FLAO</name>
<organism evidence="1 2">
    <name type="scientific">Capnocytophaga endodontalis</name>
    <dbReference type="NCBI Taxonomy" id="2708117"/>
    <lineage>
        <taxon>Bacteria</taxon>
        <taxon>Pseudomonadati</taxon>
        <taxon>Bacteroidota</taxon>
        <taxon>Flavobacteriia</taxon>
        <taxon>Flavobacteriales</taxon>
        <taxon>Flavobacteriaceae</taxon>
        <taxon>Capnocytophaga</taxon>
    </lineage>
</organism>
<reference evidence="2" key="1">
    <citation type="submission" date="2017-06" db="EMBL/GenBank/DDBJ databases">
        <title>Complete genome sequence of Capnocytophaga sp. KCOM 1579 (=ChDC OS43) isolated from a human refractory periapical abscess lesion.</title>
        <authorList>
            <person name="Kook J.-K."/>
            <person name="Park S.-N."/>
            <person name="Lim Y.K."/>
            <person name="Roh H."/>
        </authorList>
    </citation>
    <scope>NUCLEOTIDE SEQUENCE [LARGE SCALE GENOMIC DNA]</scope>
    <source>
        <strain evidence="2">ChDC OS43</strain>
    </source>
</reference>
<keyword evidence="2" id="KW-1185">Reference proteome</keyword>
<proteinExistence type="predicted"/>
<dbReference type="RefSeq" id="WP_088592839.1">
    <property type="nucleotide sequence ID" value="NZ_CP022022.1"/>
</dbReference>
<gene>
    <name evidence="1" type="ORF">CBG49_00045</name>
</gene>
<dbReference type="KEGG" id="capn:CBG49_00045"/>
<dbReference type="EMBL" id="CP022022">
    <property type="protein sequence ID" value="ASF41603.1"/>
    <property type="molecule type" value="Genomic_DNA"/>
</dbReference>
<evidence type="ECO:0000313" key="2">
    <source>
        <dbReference type="Proteomes" id="UP000197007"/>
    </source>
</evidence>
<accession>A0A1Z4BK06</accession>
<evidence type="ECO:0000313" key="1">
    <source>
        <dbReference type="EMBL" id="ASF41603.1"/>
    </source>
</evidence>
<dbReference type="AlphaFoldDB" id="A0A1Z4BK06"/>